<reference evidence="1 2" key="1">
    <citation type="submission" date="2012-12" db="EMBL/GenBank/DDBJ databases">
        <title>Genome assembly of Fulvivirga imtechensis AK7.</title>
        <authorList>
            <person name="Nupur N."/>
            <person name="Khatri I."/>
            <person name="Kumar R."/>
            <person name="Subramanian S."/>
            <person name="Pinnaka A."/>
        </authorList>
    </citation>
    <scope>NUCLEOTIDE SEQUENCE [LARGE SCALE GENOMIC DNA]</scope>
    <source>
        <strain evidence="1 2">AK7</strain>
    </source>
</reference>
<proteinExistence type="predicted"/>
<organism evidence="1 2">
    <name type="scientific">Fulvivirga imtechensis AK7</name>
    <dbReference type="NCBI Taxonomy" id="1237149"/>
    <lineage>
        <taxon>Bacteria</taxon>
        <taxon>Pseudomonadati</taxon>
        <taxon>Bacteroidota</taxon>
        <taxon>Cytophagia</taxon>
        <taxon>Cytophagales</taxon>
        <taxon>Fulvivirgaceae</taxon>
        <taxon>Fulvivirga</taxon>
    </lineage>
</organism>
<accession>L8JRW3</accession>
<comment type="caution">
    <text evidence="1">The sequence shown here is derived from an EMBL/GenBank/DDBJ whole genome shotgun (WGS) entry which is preliminary data.</text>
</comment>
<name>L8JRW3_9BACT</name>
<dbReference type="AlphaFoldDB" id="L8JRW3"/>
<gene>
    <name evidence="1" type="ORF">C900_02520</name>
</gene>
<dbReference type="OrthoDB" id="9897749at2"/>
<dbReference type="EMBL" id="AMZN01000037">
    <property type="protein sequence ID" value="ELR71605.1"/>
    <property type="molecule type" value="Genomic_DNA"/>
</dbReference>
<protein>
    <submittedName>
        <fullName evidence="1">Uncharacterized protein</fullName>
    </submittedName>
</protein>
<dbReference type="NCBIfam" id="NF038180">
    <property type="entry name" value="leader_pinensin"/>
    <property type="match status" value="1"/>
</dbReference>
<dbReference type="RefSeq" id="WP_009579929.1">
    <property type="nucleotide sequence ID" value="NZ_AMZN01000037.1"/>
</dbReference>
<dbReference type="Proteomes" id="UP000011135">
    <property type="component" value="Unassembled WGS sequence"/>
</dbReference>
<evidence type="ECO:0000313" key="2">
    <source>
        <dbReference type="Proteomes" id="UP000011135"/>
    </source>
</evidence>
<keyword evidence="2" id="KW-1185">Reference proteome</keyword>
<evidence type="ECO:0000313" key="1">
    <source>
        <dbReference type="EMBL" id="ELR71605.1"/>
    </source>
</evidence>
<dbReference type="InterPro" id="IPR059231">
    <property type="entry name" value="Leader_pinensin"/>
</dbReference>
<sequence length="52" mass="5827">MKSKLSIKDLKVKSFVTDLQVGERNTVKGGNTIACYETGFESCIVQCYYAMK</sequence>